<comment type="similarity">
    <text evidence="1">Belongs to the UPF0065 (bug) family.</text>
</comment>
<dbReference type="InterPro" id="IPR042100">
    <property type="entry name" value="Bug_dom1"/>
</dbReference>
<evidence type="ECO:0000256" key="1">
    <source>
        <dbReference type="ARBA" id="ARBA00006987"/>
    </source>
</evidence>
<dbReference type="RefSeq" id="WP_318649789.1">
    <property type="nucleotide sequence ID" value="NZ_CP137852.1"/>
</dbReference>
<sequence>MLTRRATLALPLLATPALAQGGFPSRPLTLMIPFAAGGPTDMIARLMAEGMSKELGQPVAAENVTGAGGTIAAARVAASRPDGHTLLIHHIGLAAAATLYRQLPFSIERGLAPLGLVSHTGMTLVARPDFPANDLRGYIAQLRERGDALNLGHSGLGGSNQLCGMLLQHAAGRSATTIVFRGSAPAMTEMMAGRLDISCEQATVAAPFIRDNRIKGFAVTLPERIPGLDLPTTREQGVDLIMSAWHGLYAAAGTPPEIQARLAQAMRAALREERLRARYAETLTTVAAENEVNPDYHASFLASEITRLRPLIVAAGQYAD</sequence>
<organism evidence="3 4">
    <name type="scientific">Sediminicoccus rosea</name>
    <dbReference type="NCBI Taxonomy" id="1225128"/>
    <lineage>
        <taxon>Bacteria</taxon>
        <taxon>Pseudomonadati</taxon>
        <taxon>Pseudomonadota</taxon>
        <taxon>Alphaproteobacteria</taxon>
        <taxon>Acetobacterales</taxon>
        <taxon>Roseomonadaceae</taxon>
        <taxon>Sediminicoccus</taxon>
    </lineage>
</organism>
<feature type="signal peptide" evidence="2">
    <location>
        <begin position="1"/>
        <end position="19"/>
    </location>
</feature>
<accession>A0ABZ0PL45</accession>
<evidence type="ECO:0000313" key="4">
    <source>
        <dbReference type="Proteomes" id="UP001305521"/>
    </source>
</evidence>
<dbReference type="EMBL" id="CP137852">
    <property type="protein sequence ID" value="WPB85810.1"/>
    <property type="molecule type" value="Genomic_DNA"/>
</dbReference>
<dbReference type="PIRSF" id="PIRSF017082">
    <property type="entry name" value="YflP"/>
    <property type="match status" value="1"/>
</dbReference>
<proteinExistence type="inferred from homology"/>
<dbReference type="InterPro" id="IPR005064">
    <property type="entry name" value="BUG"/>
</dbReference>
<dbReference type="PANTHER" id="PTHR42928:SF5">
    <property type="entry name" value="BLR1237 PROTEIN"/>
    <property type="match status" value="1"/>
</dbReference>
<dbReference type="PANTHER" id="PTHR42928">
    <property type="entry name" value="TRICARBOXYLATE-BINDING PROTEIN"/>
    <property type="match status" value="1"/>
</dbReference>
<dbReference type="Proteomes" id="UP001305521">
    <property type="component" value="Chromosome"/>
</dbReference>
<dbReference type="Gene3D" id="3.40.190.150">
    <property type="entry name" value="Bordetella uptake gene, domain 1"/>
    <property type="match status" value="1"/>
</dbReference>
<evidence type="ECO:0000313" key="3">
    <source>
        <dbReference type="EMBL" id="WPB85810.1"/>
    </source>
</evidence>
<name>A0ABZ0PL45_9PROT</name>
<protein>
    <submittedName>
        <fullName evidence="3">Tripartite tricarboxylate transporter substrate-binding protein</fullName>
    </submittedName>
</protein>
<dbReference type="SUPFAM" id="SSF53850">
    <property type="entry name" value="Periplasmic binding protein-like II"/>
    <property type="match status" value="1"/>
</dbReference>
<keyword evidence="2" id="KW-0732">Signal</keyword>
<dbReference type="Gene3D" id="3.40.190.10">
    <property type="entry name" value="Periplasmic binding protein-like II"/>
    <property type="match status" value="1"/>
</dbReference>
<gene>
    <name evidence="3" type="ORF">R9Z33_02800</name>
</gene>
<dbReference type="Pfam" id="PF03401">
    <property type="entry name" value="TctC"/>
    <property type="match status" value="1"/>
</dbReference>
<feature type="chain" id="PRO_5046448940" evidence="2">
    <location>
        <begin position="20"/>
        <end position="320"/>
    </location>
</feature>
<reference evidence="3 4" key="1">
    <citation type="submission" date="2023-11" db="EMBL/GenBank/DDBJ databases">
        <title>Arctic aerobic anoxygenic photoheterotroph Sediminicoccus rosea KRV36 adapts its photosynthesis to long days of polar summer.</title>
        <authorList>
            <person name="Tomasch J."/>
            <person name="Kopejtka K."/>
            <person name="Bily T."/>
            <person name="Gardiner A.T."/>
            <person name="Gardian Z."/>
            <person name="Shivaramu S."/>
            <person name="Koblizek M."/>
            <person name="Engelhardt F."/>
            <person name="Kaftan D."/>
        </authorList>
    </citation>
    <scope>NUCLEOTIDE SEQUENCE [LARGE SCALE GENOMIC DNA]</scope>
    <source>
        <strain evidence="3 4">R-30</strain>
    </source>
</reference>
<keyword evidence="4" id="KW-1185">Reference proteome</keyword>
<evidence type="ECO:0000256" key="2">
    <source>
        <dbReference type="SAM" id="SignalP"/>
    </source>
</evidence>